<evidence type="ECO:0000256" key="7">
    <source>
        <dbReference type="ARBA" id="ARBA00023288"/>
    </source>
</evidence>
<dbReference type="STRING" id="1203610.HMPREF1536_04601"/>
<gene>
    <name evidence="8" type="ORF">HMPREF1536_04601</name>
</gene>
<accession>A0A0F5IVH0</accession>
<comment type="similarity">
    <text evidence="2">Belongs to the bacteroidetes fimbrillin superfamily. FimB/Mfa2 family.</text>
</comment>
<keyword evidence="7" id="KW-0449">Lipoprotein</keyword>
<evidence type="ECO:0000256" key="3">
    <source>
        <dbReference type="ARBA" id="ARBA00022729"/>
    </source>
</evidence>
<name>A0A0F5IVH0_9BACT</name>
<dbReference type="EMBL" id="AQHW01000025">
    <property type="protein sequence ID" value="KKB49536.1"/>
    <property type="molecule type" value="Genomic_DNA"/>
</dbReference>
<keyword evidence="3" id="KW-0732">Signal</keyword>
<dbReference type="AlphaFoldDB" id="A0A0F5IVH0"/>
<keyword evidence="4" id="KW-0472">Membrane</keyword>
<protein>
    <recommendedName>
        <fullName evidence="10">Fimbrillin-A associated anchor protein Mfa1 and Mfa2</fullName>
    </recommendedName>
</protein>
<keyword evidence="5" id="KW-0564">Palmitate</keyword>
<dbReference type="GO" id="GO:0009279">
    <property type="term" value="C:cell outer membrane"/>
    <property type="evidence" value="ECO:0007669"/>
    <property type="project" value="UniProtKB-SubCell"/>
</dbReference>
<evidence type="ECO:0000313" key="9">
    <source>
        <dbReference type="Proteomes" id="UP000033035"/>
    </source>
</evidence>
<dbReference type="PATRIC" id="fig|1203610.3.peg.4691"/>
<proteinExistence type="inferred from homology"/>
<comment type="caution">
    <text evidence="8">The sequence shown here is derived from an EMBL/GenBank/DDBJ whole genome shotgun (WGS) entry which is preliminary data.</text>
</comment>
<dbReference type="InterPro" id="IPR014941">
    <property type="entry name" value="FimB/Mfa2/Mfa3"/>
</dbReference>
<evidence type="ECO:0000256" key="2">
    <source>
        <dbReference type="ARBA" id="ARBA00007248"/>
    </source>
</evidence>
<evidence type="ECO:0000256" key="6">
    <source>
        <dbReference type="ARBA" id="ARBA00023237"/>
    </source>
</evidence>
<reference evidence="8 9" key="1">
    <citation type="submission" date="2013-04" db="EMBL/GenBank/DDBJ databases">
        <title>The Genome Sequence of Parabacteroides gordonii DSM 23371.</title>
        <authorList>
            <consortium name="The Broad Institute Genomics Platform"/>
            <person name="Earl A."/>
            <person name="Ward D."/>
            <person name="Feldgarden M."/>
            <person name="Gevers D."/>
            <person name="Martens E."/>
            <person name="Sakamoto M."/>
            <person name="Benno Y."/>
            <person name="Suzuki N."/>
            <person name="Matsunaga N."/>
            <person name="Koshihara K."/>
            <person name="Seki M."/>
            <person name="Komiya H."/>
            <person name="Walker B."/>
            <person name="Young S."/>
            <person name="Zeng Q."/>
            <person name="Gargeya S."/>
            <person name="Fitzgerald M."/>
            <person name="Haas B."/>
            <person name="Abouelleil A."/>
            <person name="Allen A.W."/>
            <person name="Alvarado L."/>
            <person name="Arachchi H.M."/>
            <person name="Berlin A.M."/>
            <person name="Chapman S.B."/>
            <person name="Gainer-Dewar J."/>
            <person name="Goldberg J."/>
            <person name="Griggs A."/>
            <person name="Gujja S."/>
            <person name="Hansen M."/>
            <person name="Howarth C."/>
            <person name="Imamovic A."/>
            <person name="Ireland A."/>
            <person name="Larimer J."/>
            <person name="McCowan C."/>
            <person name="Murphy C."/>
            <person name="Pearson M."/>
            <person name="Poon T.W."/>
            <person name="Priest M."/>
            <person name="Roberts A."/>
            <person name="Saif S."/>
            <person name="Shea T."/>
            <person name="Sisk P."/>
            <person name="Sykes S."/>
            <person name="Wortman J."/>
            <person name="Nusbaum C."/>
            <person name="Birren B."/>
        </authorList>
    </citation>
    <scope>NUCLEOTIDE SEQUENCE [LARGE SCALE GENOMIC DNA]</scope>
    <source>
        <strain evidence="8 9">MS-1</strain>
    </source>
</reference>
<evidence type="ECO:0000256" key="4">
    <source>
        <dbReference type="ARBA" id="ARBA00023136"/>
    </source>
</evidence>
<evidence type="ECO:0000256" key="5">
    <source>
        <dbReference type="ARBA" id="ARBA00023139"/>
    </source>
</evidence>
<evidence type="ECO:0000313" key="8">
    <source>
        <dbReference type="EMBL" id="KKB49536.1"/>
    </source>
</evidence>
<dbReference type="RefSeq" id="WP_028728151.1">
    <property type="nucleotide sequence ID" value="NZ_AUAE01000027.1"/>
</dbReference>
<dbReference type="HOGENOM" id="CLU_996947_0_0_10"/>
<dbReference type="Proteomes" id="UP000033035">
    <property type="component" value="Unassembled WGS sequence"/>
</dbReference>
<keyword evidence="6" id="KW-0998">Cell outer membrane</keyword>
<dbReference type="Gene3D" id="2.60.40.2100">
    <property type="match status" value="1"/>
</dbReference>
<sequence>MVRPTIRAIVPFLLILLQTSCIREDLQECEEEYFVTIKVVDILTGEDITTSGEVGHAGLFIFDANEQLRYTVNVDSNHIRQKIPVLITPKIIGHHWISVWGNLEGYPPETSSGDLFFGITKITGSKVRNEEIIISRKNARMYITVRGLPALYNAADYYFSIDLNNNGYDLKGTPIPHATTIKQNGITLENNDFVSLSSFSLTHTNGNKEDYATISLYKKRPGTENREDILIASINSDLNGNHIVLPAGQTTNLLIDLCQEINVRVKISPWDKTEQWVEW</sequence>
<comment type="subcellular location">
    <subcellularLocation>
        <location evidence="1">Cell outer membrane</location>
    </subcellularLocation>
</comment>
<dbReference type="Pfam" id="PF08842">
    <property type="entry name" value="Mfa2"/>
    <property type="match status" value="1"/>
</dbReference>
<organism evidence="8 9">
    <name type="scientific">Parabacteroides gordonii MS-1 = DSM 23371</name>
    <dbReference type="NCBI Taxonomy" id="1203610"/>
    <lineage>
        <taxon>Bacteria</taxon>
        <taxon>Pseudomonadati</taxon>
        <taxon>Bacteroidota</taxon>
        <taxon>Bacteroidia</taxon>
        <taxon>Bacteroidales</taxon>
        <taxon>Tannerellaceae</taxon>
        <taxon>Parabacteroides</taxon>
    </lineage>
</organism>
<keyword evidence="9" id="KW-1185">Reference proteome</keyword>
<evidence type="ECO:0000256" key="1">
    <source>
        <dbReference type="ARBA" id="ARBA00004442"/>
    </source>
</evidence>
<evidence type="ECO:0008006" key="10">
    <source>
        <dbReference type="Google" id="ProtNLM"/>
    </source>
</evidence>